<accession>A0A8H5TDK6</accession>
<organism evidence="1 2">
    <name type="scientific">Fusarium heterosporum</name>
    <dbReference type="NCBI Taxonomy" id="42747"/>
    <lineage>
        <taxon>Eukaryota</taxon>
        <taxon>Fungi</taxon>
        <taxon>Dikarya</taxon>
        <taxon>Ascomycota</taxon>
        <taxon>Pezizomycotina</taxon>
        <taxon>Sordariomycetes</taxon>
        <taxon>Hypocreomycetidae</taxon>
        <taxon>Hypocreales</taxon>
        <taxon>Nectriaceae</taxon>
        <taxon>Fusarium</taxon>
        <taxon>Fusarium heterosporum species complex</taxon>
    </lineage>
</organism>
<reference evidence="1 2" key="1">
    <citation type="submission" date="2020-05" db="EMBL/GenBank/DDBJ databases">
        <title>Identification and distribution of gene clusters putatively required for synthesis of sphingolipid metabolism inhibitors in phylogenetically diverse species of the filamentous fungus Fusarium.</title>
        <authorList>
            <person name="Kim H.-S."/>
            <person name="Busman M."/>
            <person name="Brown D.W."/>
            <person name="Divon H."/>
            <person name="Uhlig S."/>
            <person name="Proctor R.H."/>
        </authorList>
    </citation>
    <scope>NUCLEOTIDE SEQUENCE [LARGE SCALE GENOMIC DNA]</scope>
    <source>
        <strain evidence="1 2">NRRL 20693</strain>
    </source>
</reference>
<evidence type="ECO:0000313" key="1">
    <source>
        <dbReference type="EMBL" id="KAF5666637.1"/>
    </source>
</evidence>
<dbReference type="AlphaFoldDB" id="A0A8H5TDK6"/>
<name>A0A8H5TDK6_FUSHE</name>
<comment type="caution">
    <text evidence="1">The sequence shown here is derived from an EMBL/GenBank/DDBJ whole genome shotgun (WGS) entry which is preliminary data.</text>
</comment>
<dbReference type="EMBL" id="JAAGWQ010000107">
    <property type="protein sequence ID" value="KAF5666637.1"/>
    <property type="molecule type" value="Genomic_DNA"/>
</dbReference>
<dbReference type="OrthoDB" id="5346581at2759"/>
<keyword evidence="2" id="KW-1185">Reference proteome</keyword>
<dbReference type="Proteomes" id="UP000567885">
    <property type="component" value="Unassembled WGS sequence"/>
</dbReference>
<protein>
    <submittedName>
        <fullName evidence="1">Uncharacterized protein</fullName>
    </submittedName>
</protein>
<gene>
    <name evidence="1" type="ORF">FHETE_6136</name>
</gene>
<evidence type="ECO:0000313" key="2">
    <source>
        <dbReference type="Proteomes" id="UP000567885"/>
    </source>
</evidence>
<sequence>MDSHYNPAPEILTLQILDDDHRNTLDQAVRNVLSTEAAENAYAQILDGLPTERSLRDSLDYVRDHPVYVTEHREVCPGYIEKAREFRADFDLSKLQFESIALECFQKAASGSEQFHLRLIELVTVACHQIGTFLFELDEGAHKHKIYQNWRDIVLSEKESGVKSRMFYDLPPTSFSHRAYHYSEQYPRDVADVVGYWAESKIFGGVILFDRGETEKECKAMWIHGDSIRGPRTLYPPIQEQFDSLLRFLTTPLEGNSACPLPIHGTRANRPRWHPYHAFAYHHIFRDRYERSLPPYPPQPGCVESGIDWPELDDKRILLLGGFSDSDIDDDQYAAAEERIRNITPSSPLWRSFGNES</sequence>
<proteinExistence type="predicted"/>